<feature type="region of interest" description="Disordered" evidence="1">
    <location>
        <begin position="78"/>
        <end position="99"/>
    </location>
</feature>
<evidence type="ECO:0000313" key="2">
    <source>
        <dbReference type="EMBL" id="KAL0490202.1"/>
    </source>
</evidence>
<keyword evidence="3" id="KW-1185">Reference proteome</keyword>
<dbReference type="SUPFAM" id="SSF52540">
    <property type="entry name" value="P-loop containing nucleoside triphosphate hydrolases"/>
    <property type="match status" value="1"/>
</dbReference>
<dbReference type="Gene3D" id="3.40.50.300">
    <property type="entry name" value="P-loop containing nucleotide triphosphate hydrolases"/>
    <property type="match status" value="1"/>
</dbReference>
<evidence type="ECO:0000256" key="1">
    <source>
        <dbReference type="SAM" id="MobiDB-lite"/>
    </source>
</evidence>
<reference evidence="2 3" key="1">
    <citation type="submission" date="2024-03" db="EMBL/GenBank/DDBJ databases">
        <title>The Acrasis kona genome and developmental transcriptomes reveal deep origins of eukaryotic multicellular pathways.</title>
        <authorList>
            <person name="Sheikh S."/>
            <person name="Fu C.-J."/>
            <person name="Brown M.W."/>
            <person name="Baldauf S.L."/>
        </authorList>
    </citation>
    <scope>NUCLEOTIDE SEQUENCE [LARGE SCALE GENOMIC DNA]</scope>
    <source>
        <strain evidence="2 3">ATCC MYA-3509</strain>
    </source>
</reference>
<proteinExistence type="predicted"/>
<protein>
    <submittedName>
        <fullName evidence="2">MJECL08</fullName>
    </submittedName>
</protein>
<accession>A0AAW2ZK29</accession>
<name>A0AAW2ZK29_9EUKA</name>
<feature type="compositionally biased region" description="Low complexity" evidence="1">
    <location>
        <begin position="78"/>
        <end position="91"/>
    </location>
</feature>
<dbReference type="InterPro" id="IPR027417">
    <property type="entry name" value="P-loop_NTPase"/>
</dbReference>
<evidence type="ECO:0000313" key="3">
    <source>
        <dbReference type="Proteomes" id="UP001431209"/>
    </source>
</evidence>
<dbReference type="EMBL" id="JAOPGA020001652">
    <property type="protein sequence ID" value="KAL0490202.1"/>
    <property type="molecule type" value="Genomic_DNA"/>
</dbReference>
<dbReference type="Proteomes" id="UP001431209">
    <property type="component" value="Unassembled WGS sequence"/>
</dbReference>
<dbReference type="AlphaFoldDB" id="A0AAW2ZK29"/>
<organism evidence="2 3">
    <name type="scientific">Acrasis kona</name>
    <dbReference type="NCBI Taxonomy" id="1008807"/>
    <lineage>
        <taxon>Eukaryota</taxon>
        <taxon>Discoba</taxon>
        <taxon>Heterolobosea</taxon>
        <taxon>Tetramitia</taxon>
        <taxon>Eutetramitia</taxon>
        <taxon>Acrasidae</taxon>
        <taxon>Acrasis</taxon>
    </lineage>
</organism>
<gene>
    <name evidence="2" type="ORF">AKO1_006535</name>
</gene>
<sequence length="694" mass="77225">MADAMAYAIASAIYDKINVDLSMVGAVRSTDGNKLSSFGGGKKFLGSRNEFQLTPSGSGMVINLTDIGKKFVKSYNTKKTQTQPTKQTNGTKAKEKKYRSDESFDQIKNVLSSHDNKVRLQELLSLLEVHNNRTFKDEPSLKSFVLNKGTNKGLLSISRVGGVDYVILSGPLTTSQAPKISVQPPPQLDQKITRRGRRNQTEVQTSQDNTSLVEPILANHTPQNDVFESMIYLSTPNGTIHHEYLQTLDQVFTSSVGLEKEGRLDSVLLGDEEVKNAPQHGVLGTIVRDGHHIDDTDSDVSEEQYNSDHQQQLIHLNTHHPFCMVALGVQGSGKSHSMATVIESCMLHAPPYIQAKPSVTTMVFHYDQDPVNYCEALTLTTRRKGITQSAPVVEDMIVLVSPSFYLQRKMYYANAPNCRVLPLLFKWSDLNAAQIKNLMRVSADDDMPLYMNVILDLLRRAQKSGEKPSFDKFKQDINDLMFSTQQNSALTQRLQLIESLLDDSPQNKALSYENVTNLIGSDGRLIIVDLTDPMMSGPEANGIFQVVLSKFLSTPTRASKLALFDEAHKYLQPSGKDGLSAALVSAVRQMRHHGIRIAVSTQSPKVLPPELLELLTVALIHRFHSRDWFTYLQQKLSISDQCFREIMELRTGQALAFTPKWGRSVEGDGFVRKIQIRSRLTADGGVSRVTVSDG</sequence>
<comment type="caution">
    <text evidence="2">The sequence shown here is derived from an EMBL/GenBank/DDBJ whole genome shotgun (WGS) entry which is preliminary data.</text>
</comment>